<dbReference type="OrthoDB" id="10628504at2759"/>
<name>A0A9P8THF3_WICPI</name>
<dbReference type="AlphaFoldDB" id="A0A9P8THF3"/>
<evidence type="ECO:0000313" key="4">
    <source>
        <dbReference type="Proteomes" id="UP000774326"/>
    </source>
</evidence>
<reference evidence="3" key="2">
    <citation type="submission" date="2021-01" db="EMBL/GenBank/DDBJ databases">
        <authorList>
            <person name="Schikora-Tamarit M.A."/>
        </authorList>
    </citation>
    <scope>NUCLEOTIDE SEQUENCE</scope>
    <source>
        <strain evidence="3">CBS2887</strain>
    </source>
</reference>
<evidence type="ECO:0000256" key="2">
    <source>
        <dbReference type="SAM" id="MobiDB-lite"/>
    </source>
</evidence>
<sequence length="309" mass="35447">MSSRKLKSFKIVTDPQTDSDDETDNPKPQLTAKPIQFEKKIQRSKLFKPKKFQDDENSEDEIEQLKLPLKKKFKPSIPIFNHFDEDTDVPSSSYLNTEELKKQFGAQKQKNQSNVPAPQRTEVVNAEGAILPNDHNLKTQEDYITLSLDPEKDDVQEVHWERSMDAPDLTIRDLGEILDDGRLALTENESMMQKKLEEMEIKHEMYQAQVDLYSDEDVNNWETSKMTSADLGGKIRTNKFGMPKLSSIGNEETLSQHIENIKKSIQELSNQSHEIQEGIEREEVKLSGLTDKYNDLVSQVDSLGSFSLK</sequence>
<accession>A0A9P8THF3</accession>
<keyword evidence="4" id="KW-1185">Reference proteome</keyword>
<dbReference type="EMBL" id="JAEUBG010005040">
    <property type="protein sequence ID" value="KAH3678934.1"/>
    <property type="molecule type" value="Genomic_DNA"/>
</dbReference>
<dbReference type="Proteomes" id="UP000774326">
    <property type="component" value="Unassembled WGS sequence"/>
</dbReference>
<keyword evidence="1" id="KW-0175">Coiled coil</keyword>
<reference evidence="3" key="1">
    <citation type="journal article" date="2021" name="Open Biol.">
        <title>Shared evolutionary footprints suggest mitochondrial oxidative damage underlies multiple complex I losses in fungi.</title>
        <authorList>
            <person name="Schikora-Tamarit M.A."/>
            <person name="Marcet-Houben M."/>
            <person name="Nosek J."/>
            <person name="Gabaldon T."/>
        </authorList>
    </citation>
    <scope>NUCLEOTIDE SEQUENCE</scope>
    <source>
        <strain evidence="3">CBS2887</strain>
    </source>
</reference>
<evidence type="ECO:0000256" key="1">
    <source>
        <dbReference type="SAM" id="Coils"/>
    </source>
</evidence>
<feature type="region of interest" description="Disordered" evidence="2">
    <location>
        <begin position="1"/>
        <end position="36"/>
    </location>
</feature>
<evidence type="ECO:0000313" key="3">
    <source>
        <dbReference type="EMBL" id="KAH3678934.1"/>
    </source>
</evidence>
<feature type="coiled-coil region" evidence="1">
    <location>
        <begin position="251"/>
        <end position="299"/>
    </location>
</feature>
<protein>
    <submittedName>
        <fullName evidence="3">Uncharacterized protein</fullName>
    </submittedName>
</protein>
<comment type="caution">
    <text evidence="3">The sequence shown here is derived from an EMBL/GenBank/DDBJ whole genome shotgun (WGS) entry which is preliminary data.</text>
</comment>
<gene>
    <name evidence="3" type="ORF">WICPIJ_008762</name>
</gene>
<proteinExistence type="predicted"/>
<organism evidence="3 4">
    <name type="scientific">Wickerhamomyces pijperi</name>
    <name type="common">Yeast</name>
    <name type="synonym">Pichia pijperi</name>
    <dbReference type="NCBI Taxonomy" id="599730"/>
    <lineage>
        <taxon>Eukaryota</taxon>
        <taxon>Fungi</taxon>
        <taxon>Dikarya</taxon>
        <taxon>Ascomycota</taxon>
        <taxon>Saccharomycotina</taxon>
        <taxon>Saccharomycetes</taxon>
        <taxon>Phaffomycetales</taxon>
        <taxon>Wickerhamomycetaceae</taxon>
        <taxon>Wickerhamomyces</taxon>
    </lineage>
</organism>